<comment type="caution">
    <text evidence="1">The sequence shown here is derived from an EMBL/GenBank/DDBJ whole genome shotgun (WGS) entry which is preliminary data.</text>
</comment>
<sequence>MDACAALADSISHIADRGYSNRRFLKEIGRIGGVRRGPFWVTDAASGGSNPLKGRGFRAAFDDDTDGQSRHFAGTVAVTVRIGGGLSQWLTSHVLRDAPDTADGRLSAEAIEFVRLVRAGALRQPDAADWVRRSLCGAGATRFPVVVATDD</sequence>
<name>A0ABN2MEP3_9MICO</name>
<reference evidence="1 2" key="1">
    <citation type="journal article" date="2019" name="Int. J. Syst. Evol. Microbiol.">
        <title>The Global Catalogue of Microorganisms (GCM) 10K type strain sequencing project: providing services to taxonomists for standard genome sequencing and annotation.</title>
        <authorList>
            <consortium name="The Broad Institute Genomics Platform"/>
            <consortium name="The Broad Institute Genome Sequencing Center for Infectious Disease"/>
            <person name="Wu L."/>
            <person name="Ma J."/>
        </authorList>
    </citation>
    <scope>NUCLEOTIDE SEQUENCE [LARGE SCALE GENOMIC DNA]</scope>
    <source>
        <strain evidence="1 2">JCM 14323</strain>
    </source>
</reference>
<evidence type="ECO:0000313" key="1">
    <source>
        <dbReference type="EMBL" id="GAA1823902.1"/>
    </source>
</evidence>
<protein>
    <recommendedName>
        <fullName evidence="3">Transposase IS4-like domain-containing protein</fullName>
    </recommendedName>
</protein>
<organism evidence="1 2">
    <name type="scientific">Agromyces salentinus</name>
    <dbReference type="NCBI Taxonomy" id="269421"/>
    <lineage>
        <taxon>Bacteria</taxon>
        <taxon>Bacillati</taxon>
        <taxon>Actinomycetota</taxon>
        <taxon>Actinomycetes</taxon>
        <taxon>Micrococcales</taxon>
        <taxon>Microbacteriaceae</taxon>
        <taxon>Agromyces</taxon>
    </lineage>
</organism>
<dbReference type="RefSeq" id="WP_157428553.1">
    <property type="nucleotide sequence ID" value="NZ_BAAANK010000001.1"/>
</dbReference>
<gene>
    <name evidence="1" type="ORF">GCM10009750_03170</name>
</gene>
<proteinExistence type="predicted"/>
<keyword evidence="2" id="KW-1185">Reference proteome</keyword>
<dbReference type="EMBL" id="BAAANK010000001">
    <property type="protein sequence ID" value="GAA1823902.1"/>
    <property type="molecule type" value="Genomic_DNA"/>
</dbReference>
<accession>A0ABN2MEP3</accession>
<evidence type="ECO:0000313" key="2">
    <source>
        <dbReference type="Proteomes" id="UP001501746"/>
    </source>
</evidence>
<dbReference type="Proteomes" id="UP001501746">
    <property type="component" value="Unassembled WGS sequence"/>
</dbReference>
<evidence type="ECO:0008006" key="3">
    <source>
        <dbReference type="Google" id="ProtNLM"/>
    </source>
</evidence>